<dbReference type="InterPro" id="IPR037796">
    <property type="entry name" value="TAF6"/>
</dbReference>
<gene>
    <name evidence="7" type="ORF">BJG266_LOCUS16416</name>
    <name evidence="6" type="ORF">QVE165_LOCUS14016</name>
    <name evidence="8" type="ORF">QVE165_LOCUS18212</name>
</gene>
<keyword evidence="5" id="KW-0539">Nucleus</keyword>
<evidence type="ECO:0000256" key="4">
    <source>
        <dbReference type="ARBA" id="ARBA00023163"/>
    </source>
</evidence>
<keyword evidence="9" id="KW-1185">Reference proteome</keyword>
<comment type="caution">
    <text evidence="8">The sequence shown here is derived from an EMBL/GenBank/DDBJ whole genome shotgun (WGS) entry which is preliminary data.</text>
</comment>
<reference evidence="8" key="1">
    <citation type="submission" date="2021-02" db="EMBL/GenBank/DDBJ databases">
        <authorList>
            <person name="Nowell W R."/>
        </authorList>
    </citation>
    <scope>NUCLEOTIDE SEQUENCE</scope>
</reference>
<dbReference type="GO" id="GO:0003713">
    <property type="term" value="F:transcription coactivator activity"/>
    <property type="evidence" value="ECO:0007669"/>
    <property type="project" value="TreeGrafter"/>
</dbReference>
<evidence type="ECO:0000256" key="1">
    <source>
        <dbReference type="ARBA" id="ARBA00004123"/>
    </source>
</evidence>
<dbReference type="PANTHER" id="PTHR10221">
    <property type="entry name" value="TRANSCRIPTION INITIATION FACTOR TFIID SUBUNIT 6"/>
    <property type="match status" value="1"/>
</dbReference>
<dbReference type="AlphaFoldDB" id="A0A814L9U0"/>
<dbReference type="EMBL" id="CAJNOI010000076">
    <property type="protein sequence ID" value="CAF1010125.1"/>
    <property type="molecule type" value="Genomic_DNA"/>
</dbReference>
<comment type="subcellular location">
    <subcellularLocation>
        <location evidence="1">Nucleus</location>
    </subcellularLocation>
</comment>
<keyword evidence="4" id="KW-0804">Transcription</keyword>
<comment type="similarity">
    <text evidence="2">Belongs to the TAF6 family.</text>
</comment>
<organism evidence="8 9">
    <name type="scientific">Adineta steineri</name>
    <dbReference type="NCBI Taxonomy" id="433720"/>
    <lineage>
        <taxon>Eukaryota</taxon>
        <taxon>Metazoa</taxon>
        <taxon>Spiralia</taxon>
        <taxon>Gnathifera</taxon>
        <taxon>Rotifera</taxon>
        <taxon>Eurotatoria</taxon>
        <taxon>Bdelloidea</taxon>
        <taxon>Adinetida</taxon>
        <taxon>Adinetidae</taxon>
        <taxon>Adineta</taxon>
    </lineage>
</organism>
<evidence type="ECO:0000313" key="8">
    <source>
        <dbReference type="EMBL" id="CAF1062142.1"/>
    </source>
</evidence>
<evidence type="ECO:0000313" key="9">
    <source>
        <dbReference type="Proteomes" id="UP000663832"/>
    </source>
</evidence>
<dbReference type="OrthoDB" id="361039at2759"/>
<evidence type="ECO:0000256" key="5">
    <source>
        <dbReference type="ARBA" id="ARBA00023242"/>
    </source>
</evidence>
<sequence>MPKISLNVSIKTYWLAIKGRQSTINENPSTISKADLTTDSLDLEQHIFYTEITEVCVSSEEQKRHPLVIIYEIVLHEYFLETFHNERLPLVIDYGVLDGLCEMDQKIIGELVFPIIRALGDQIVKSCENPLLSPIDKITIARINGIISKYIPTAYRATLMK</sequence>
<dbReference type="GO" id="GO:0046695">
    <property type="term" value="C:SLIK (SAGA-like) complex"/>
    <property type="evidence" value="ECO:0007669"/>
    <property type="project" value="InterPro"/>
</dbReference>
<proteinExistence type="inferred from homology"/>
<keyword evidence="3" id="KW-0805">Transcription regulation</keyword>
<evidence type="ECO:0000313" key="7">
    <source>
        <dbReference type="EMBL" id="CAF1010125.1"/>
    </source>
</evidence>
<evidence type="ECO:0000256" key="3">
    <source>
        <dbReference type="ARBA" id="ARBA00023015"/>
    </source>
</evidence>
<evidence type="ECO:0000313" key="6">
    <source>
        <dbReference type="EMBL" id="CAF0983928.1"/>
    </source>
</evidence>
<name>A0A814L9U0_9BILA</name>
<dbReference type="Proteomes" id="UP000663877">
    <property type="component" value="Unassembled WGS sequence"/>
</dbReference>
<dbReference type="EMBL" id="CAJNOM010000107">
    <property type="protein sequence ID" value="CAF1062142.1"/>
    <property type="molecule type" value="Genomic_DNA"/>
</dbReference>
<dbReference type="PANTHER" id="PTHR10221:SF9">
    <property type="entry name" value="TRANSCRIPTION INITIATION FACTOR TFIID SUBUNIT 6"/>
    <property type="match status" value="1"/>
</dbReference>
<protein>
    <submittedName>
        <fullName evidence="8">Uncharacterized protein</fullName>
    </submittedName>
</protein>
<accession>A0A814L9U0</accession>
<dbReference type="GO" id="GO:0051123">
    <property type="term" value="P:RNA polymerase II preinitiation complex assembly"/>
    <property type="evidence" value="ECO:0007669"/>
    <property type="project" value="TreeGrafter"/>
</dbReference>
<evidence type="ECO:0000256" key="2">
    <source>
        <dbReference type="ARBA" id="ARBA00007688"/>
    </source>
</evidence>
<dbReference type="GO" id="GO:0005669">
    <property type="term" value="C:transcription factor TFIID complex"/>
    <property type="evidence" value="ECO:0007669"/>
    <property type="project" value="InterPro"/>
</dbReference>
<dbReference type="GO" id="GO:0000124">
    <property type="term" value="C:SAGA complex"/>
    <property type="evidence" value="ECO:0007669"/>
    <property type="project" value="InterPro"/>
</dbReference>
<dbReference type="EMBL" id="CAJNOM010000073">
    <property type="protein sequence ID" value="CAF0983928.1"/>
    <property type="molecule type" value="Genomic_DNA"/>
</dbReference>
<dbReference type="GO" id="GO:0016251">
    <property type="term" value="F:RNA polymerase II general transcription initiation factor activity"/>
    <property type="evidence" value="ECO:0007669"/>
    <property type="project" value="InterPro"/>
</dbReference>
<dbReference type="Proteomes" id="UP000663832">
    <property type="component" value="Unassembled WGS sequence"/>
</dbReference>